<dbReference type="RefSeq" id="WP_035288323.1">
    <property type="nucleotide sequence ID" value="NZ_AYXG01000221.1"/>
</dbReference>
<gene>
    <name evidence="1" type="ORF">UO65_5662</name>
</gene>
<reference evidence="1 2" key="1">
    <citation type="journal article" date="2014" name="Genome Announc.">
        <title>Draft Genome Sequence of the Antitrypanosomally Active Sponge-Associated Bacterium Actinokineospora sp. Strain EG49.</title>
        <authorList>
            <person name="Harjes J."/>
            <person name="Ryu T."/>
            <person name="Abdelmohsen U.R."/>
            <person name="Moitinho-Silva L."/>
            <person name="Horn H."/>
            <person name="Ravasi T."/>
            <person name="Hentschel U."/>
        </authorList>
    </citation>
    <scope>NUCLEOTIDE SEQUENCE [LARGE SCALE GENOMIC DNA]</scope>
    <source>
        <strain evidence="1 2">EG49</strain>
    </source>
</reference>
<dbReference type="OrthoDB" id="4541270at2"/>
<keyword evidence="2" id="KW-1185">Reference proteome</keyword>
<dbReference type="STRING" id="909613.UO65_5662"/>
<sequence length="152" mass="16492">MTAAELSTTLTGGGTPAFDVHDYRRGLGWPADGDRFGVYLELGRDVCGLRMRAGLGAEVQWWLRLRMLAGPVLATPAKRTEWTFLVQPAPDGARRPLPPGVESVEALVLLPTEQTPEEVTHWVTAPTPEHAVLPQAGSVIGAVRSVLYGHRF</sequence>
<evidence type="ECO:0000313" key="2">
    <source>
        <dbReference type="Proteomes" id="UP000019277"/>
    </source>
</evidence>
<proteinExistence type="predicted"/>
<accession>W7IEV9</accession>
<protein>
    <submittedName>
        <fullName evidence="1">Uncharacterized protein</fullName>
    </submittedName>
</protein>
<organism evidence="1 2">
    <name type="scientific">Actinokineospora spheciospongiae</name>
    <dbReference type="NCBI Taxonomy" id="909613"/>
    <lineage>
        <taxon>Bacteria</taxon>
        <taxon>Bacillati</taxon>
        <taxon>Actinomycetota</taxon>
        <taxon>Actinomycetes</taxon>
        <taxon>Pseudonocardiales</taxon>
        <taxon>Pseudonocardiaceae</taxon>
        <taxon>Actinokineospora</taxon>
    </lineage>
</organism>
<dbReference type="EMBL" id="AYXG01000221">
    <property type="protein sequence ID" value="EWC59053.1"/>
    <property type="molecule type" value="Genomic_DNA"/>
</dbReference>
<name>W7IEV9_9PSEU</name>
<dbReference type="Proteomes" id="UP000019277">
    <property type="component" value="Unassembled WGS sequence"/>
</dbReference>
<evidence type="ECO:0000313" key="1">
    <source>
        <dbReference type="EMBL" id="EWC59053.1"/>
    </source>
</evidence>
<dbReference type="AlphaFoldDB" id="W7IEV9"/>
<comment type="caution">
    <text evidence="1">The sequence shown here is derived from an EMBL/GenBank/DDBJ whole genome shotgun (WGS) entry which is preliminary data.</text>
</comment>